<dbReference type="InterPro" id="IPR045086">
    <property type="entry name" value="OBG_GTPase"/>
</dbReference>
<comment type="caution">
    <text evidence="12">The sequence shown here is derived from an EMBL/GenBank/DDBJ whole genome shotgun (WGS) entry which is preliminary data.</text>
</comment>
<dbReference type="GO" id="GO:0042254">
    <property type="term" value="P:ribosome biogenesis"/>
    <property type="evidence" value="ECO:0007669"/>
    <property type="project" value="UniProtKB-UniRule"/>
</dbReference>
<evidence type="ECO:0000256" key="1">
    <source>
        <dbReference type="ARBA" id="ARBA00004141"/>
    </source>
</evidence>
<keyword evidence="5 9" id="KW-1133">Transmembrane helix</keyword>
<name>A0AAW1MAJ7_POPJA</name>
<feature type="transmembrane region" description="Helical" evidence="9">
    <location>
        <begin position="457"/>
        <end position="474"/>
    </location>
</feature>
<dbReference type="Proteomes" id="UP001458880">
    <property type="component" value="Unassembled WGS sequence"/>
</dbReference>
<evidence type="ECO:0000259" key="11">
    <source>
        <dbReference type="PROSITE" id="PS51883"/>
    </source>
</evidence>
<dbReference type="InterPro" id="IPR006169">
    <property type="entry name" value="GTP1_OBG_dom"/>
</dbReference>
<dbReference type="PANTHER" id="PTHR11702:SF31">
    <property type="entry name" value="MITOCHONDRIAL RIBOSOME-ASSOCIATED GTPASE 2"/>
    <property type="match status" value="1"/>
</dbReference>
<dbReference type="Pfam" id="PF01926">
    <property type="entry name" value="MMR_HSR1"/>
    <property type="match status" value="1"/>
</dbReference>
<evidence type="ECO:0000256" key="2">
    <source>
        <dbReference type="ARBA" id="ARBA00007699"/>
    </source>
</evidence>
<keyword evidence="3 9" id="KW-0812">Transmembrane</keyword>
<dbReference type="GO" id="GO:0005525">
    <property type="term" value="F:GTP binding"/>
    <property type="evidence" value="ECO:0007669"/>
    <property type="project" value="UniProtKB-KW"/>
</dbReference>
<sequence>MFKYIAKSIILTRQYSDKVALPLRSIKPKSQRKAVKNFVDFKRVRTVGGKGGDGCISFLHLWSNANAGPDGGDGGNGAHVVFKSNSNIKDLVYVPSFLKGDDGEKGYNKDCNGKNALHKLVEVPIGTVIRDKDGKVVGDLMEEGMMFIAARGGAGGRGNHYFVTDTEQAPKVCEYGAEGEDLTYNVEVRSMAQVGLIGFPNAGKSTLLQAISRARPKIGFPNAGKSTLLQAISRARPKIAPYPFTTLKPYVGIVTYDDYEQIAVADLPGLIPDSHKNKGLGIEFLKHVERCFILAFVLDMSAENPWEYLSTLQYELTQFNKNFIDRPQFIIANKMDLPGSHDNLEILRNKVDNIPIIPISAKLFIKCLMSDTPEYNTVRVNTPSSEESSTCSEEMAREQVTRKWEIFAGRNRFYCDGRLMTAPHSGVFLLTIFLITGTSILFFAFDCPYLARNVSVLIPIIGGVLFLFTMSALLRTSLTDPGIIPRATQDEAAYVEQQIEVTNSANSPTYRPPPRTKEILIKGQTVKLKYCFTCKIFRPPRASHCSLCDNCVDRFDHHCPWVGNCVGRRNYRFFYMFIVSLAFLAVFIFACAIAHLILITKDERQFLEAVRDSPTSLIVGIVCFFSVWSILGLAGFHTYLTTSNQTTNEDIKGSFTGKSGQDSFNPYSQGNVCLNCFHILCGPVTPSLIDRRGVVTDEYRMEMEKKVVTTEQISVLRTFSAPVQNGGALPANSTLPEIYRQTVENTDSNTGSITHLVSNEQPIAIGAPSLPKLSDNAQEQYTSQPCLTQQSPVYSNILGSSAHKQSSLSKSHSYAHNLNSDQDRQLVHNVEDLHLDPVELRETHVITSTIGGATDKRKMQNHHHQQQQQDNKLDNDLTLQDKENLLLSASRLRLLQDTTMIESALDLDSLDDSSIGANSQAGLMKISV</sequence>
<evidence type="ECO:0000256" key="9">
    <source>
        <dbReference type="SAM" id="Phobius"/>
    </source>
</evidence>
<dbReference type="InterPro" id="IPR006073">
    <property type="entry name" value="GTP-bd"/>
</dbReference>
<dbReference type="Pfam" id="PF01529">
    <property type="entry name" value="DHHC"/>
    <property type="match status" value="1"/>
</dbReference>
<evidence type="ECO:0000256" key="8">
    <source>
        <dbReference type="SAM" id="MobiDB-lite"/>
    </source>
</evidence>
<keyword evidence="4" id="KW-0547">Nucleotide-binding</keyword>
<evidence type="ECO:0000256" key="4">
    <source>
        <dbReference type="ARBA" id="ARBA00022741"/>
    </source>
</evidence>
<evidence type="ECO:0000256" key="3">
    <source>
        <dbReference type="ARBA" id="ARBA00022692"/>
    </source>
</evidence>
<dbReference type="PANTHER" id="PTHR11702">
    <property type="entry name" value="DEVELOPMENTALLY REGULATED GTP-BINDING PROTEIN-RELATED"/>
    <property type="match status" value="1"/>
</dbReference>
<evidence type="ECO:0000256" key="7">
    <source>
        <dbReference type="ARBA" id="ARBA00023136"/>
    </source>
</evidence>
<feature type="transmembrane region" description="Helical" evidence="9">
    <location>
        <begin position="573"/>
        <end position="597"/>
    </location>
</feature>
<keyword evidence="7 9" id="KW-0472">Membrane</keyword>
<dbReference type="PROSITE" id="PS51883">
    <property type="entry name" value="OBG"/>
    <property type="match status" value="1"/>
</dbReference>
<evidence type="ECO:0000259" key="10">
    <source>
        <dbReference type="PROSITE" id="PS51710"/>
    </source>
</evidence>
<dbReference type="PRINTS" id="PR00326">
    <property type="entry name" value="GTP1OBG"/>
</dbReference>
<keyword evidence="13" id="KW-1185">Reference proteome</keyword>
<dbReference type="PROSITE" id="PS51710">
    <property type="entry name" value="G_OBG"/>
    <property type="match status" value="1"/>
</dbReference>
<dbReference type="Gene3D" id="2.70.210.12">
    <property type="entry name" value="GTP1/OBG domain"/>
    <property type="match status" value="1"/>
</dbReference>
<dbReference type="InterPro" id="IPR027417">
    <property type="entry name" value="P-loop_NTPase"/>
</dbReference>
<dbReference type="AlphaFoldDB" id="A0AAW1MAJ7"/>
<dbReference type="InterPro" id="IPR001594">
    <property type="entry name" value="Palmitoyltrfase_DHHC"/>
</dbReference>
<evidence type="ECO:0000313" key="12">
    <source>
        <dbReference type="EMBL" id="KAK9743569.1"/>
    </source>
</evidence>
<dbReference type="GO" id="GO:0016020">
    <property type="term" value="C:membrane"/>
    <property type="evidence" value="ECO:0007669"/>
    <property type="project" value="UniProtKB-SubCell"/>
</dbReference>
<feature type="region of interest" description="Disordered" evidence="8">
    <location>
        <begin position="855"/>
        <end position="874"/>
    </location>
</feature>
<dbReference type="Pfam" id="PF01018">
    <property type="entry name" value="GTP1_OBG"/>
    <property type="match status" value="1"/>
</dbReference>
<dbReference type="GO" id="GO:0016409">
    <property type="term" value="F:palmitoyltransferase activity"/>
    <property type="evidence" value="ECO:0007669"/>
    <property type="project" value="InterPro"/>
</dbReference>
<dbReference type="InterPro" id="IPR031167">
    <property type="entry name" value="G_OBG"/>
</dbReference>
<comment type="subcellular location">
    <subcellularLocation>
        <location evidence="1">Membrane</location>
        <topology evidence="1">Multi-pass membrane protein</topology>
    </subcellularLocation>
</comment>
<dbReference type="SUPFAM" id="SSF52540">
    <property type="entry name" value="P-loop containing nucleoside triphosphate hydrolases"/>
    <property type="match status" value="2"/>
</dbReference>
<feature type="transmembrane region" description="Helical" evidence="9">
    <location>
        <begin position="617"/>
        <end position="636"/>
    </location>
</feature>
<proteinExistence type="inferred from homology"/>
<organism evidence="12 13">
    <name type="scientific">Popillia japonica</name>
    <name type="common">Japanese beetle</name>
    <dbReference type="NCBI Taxonomy" id="7064"/>
    <lineage>
        <taxon>Eukaryota</taxon>
        <taxon>Metazoa</taxon>
        <taxon>Ecdysozoa</taxon>
        <taxon>Arthropoda</taxon>
        <taxon>Hexapoda</taxon>
        <taxon>Insecta</taxon>
        <taxon>Pterygota</taxon>
        <taxon>Neoptera</taxon>
        <taxon>Endopterygota</taxon>
        <taxon>Coleoptera</taxon>
        <taxon>Polyphaga</taxon>
        <taxon>Scarabaeiformia</taxon>
        <taxon>Scarabaeidae</taxon>
        <taxon>Rutelinae</taxon>
        <taxon>Popillia</taxon>
    </lineage>
</organism>
<evidence type="ECO:0000313" key="13">
    <source>
        <dbReference type="Proteomes" id="UP001458880"/>
    </source>
</evidence>
<dbReference type="FunFam" id="2.70.210.12:FF:000001">
    <property type="entry name" value="GTPase Obg"/>
    <property type="match status" value="1"/>
</dbReference>
<dbReference type="Gene3D" id="3.40.50.300">
    <property type="entry name" value="P-loop containing nucleotide triphosphate hydrolases"/>
    <property type="match status" value="2"/>
</dbReference>
<dbReference type="GO" id="GO:0005739">
    <property type="term" value="C:mitochondrion"/>
    <property type="evidence" value="ECO:0007669"/>
    <property type="project" value="TreeGrafter"/>
</dbReference>
<accession>A0AAW1MAJ7</accession>
<feature type="domain" description="OBG-type G" evidence="10">
    <location>
        <begin position="192"/>
        <end position="379"/>
    </location>
</feature>
<evidence type="ECO:0000256" key="6">
    <source>
        <dbReference type="ARBA" id="ARBA00023134"/>
    </source>
</evidence>
<feature type="transmembrane region" description="Helical" evidence="9">
    <location>
        <begin position="427"/>
        <end position="445"/>
    </location>
</feature>
<comment type="similarity">
    <text evidence="2">Belongs to the TRAFAC class OBG-HflX-like GTPase superfamily. OBG GTPase family.</text>
</comment>
<dbReference type="PROSITE" id="PS50216">
    <property type="entry name" value="DHHC"/>
    <property type="match status" value="1"/>
</dbReference>
<dbReference type="GO" id="GO:0003924">
    <property type="term" value="F:GTPase activity"/>
    <property type="evidence" value="ECO:0007669"/>
    <property type="project" value="InterPro"/>
</dbReference>
<keyword evidence="6" id="KW-0342">GTP-binding</keyword>
<gene>
    <name evidence="12" type="ORF">QE152_g8507</name>
</gene>
<dbReference type="InterPro" id="IPR036726">
    <property type="entry name" value="GTP1_OBG_dom_sf"/>
</dbReference>
<dbReference type="EMBL" id="JASPKY010000068">
    <property type="protein sequence ID" value="KAK9743569.1"/>
    <property type="molecule type" value="Genomic_DNA"/>
</dbReference>
<feature type="domain" description="Obg" evidence="11">
    <location>
        <begin position="36"/>
        <end position="191"/>
    </location>
</feature>
<dbReference type="CDD" id="cd01898">
    <property type="entry name" value="Obg"/>
    <property type="match status" value="1"/>
</dbReference>
<reference evidence="12 13" key="1">
    <citation type="journal article" date="2024" name="BMC Genomics">
        <title>De novo assembly and annotation of Popillia japonica's genome with initial clues to its potential as an invasive pest.</title>
        <authorList>
            <person name="Cucini C."/>
            <person name="Boschi S."/>
            <person name="Funari R."/>
            <person name="Cardaioli E."/>
            <person name="Iannotti N."/>
            <person name="Marturano G."/>
            <person name="Paoli F."/>
            <person name="Bruttini M."/>
            <person name="Carapelli A."/>
            <person name="Frati F."/>
            <person name="Nardi F."/>
        </authorList>
    </citation>
    <scope>NUCLEOTIDE SEQUENCE [LARGE SCALE GENOMIC DNA]</scope>
    <source>
        <strain evidence="12">DMR45628</strain>
    </source>
</reference>
<evidence type="ECO:0000256" key="5">
    <source>
        <dbReference type="ARBA" id="ARBA00022989"/>
    </source>
</evidence>
<protein>
    <submittedName>
        <fullName evidence="12">DHHC palmitoyltransferase</fullName>
    </submittedName>
</protein>
<dbReference type="SUPFAM" id="SSF82051">
    <property type="entry name" value="Obg GTP-binding protein N-terminal domain"/>
    <property type="match status" value="1"/>
</dbReference>